<dbReference type="PANTHER" id="PTHR38433:SF1">
    <property type="entry name" value="DUF1641 DOMAIN-CONTAINING PROTEIN"/>
    <property type="match status" value="1"/>
</dbReference>
<accession>A0A1V4ERL4</accession>
<organism evidence="1 2">
    <name type="scientific">Ferroacidibacillus organovorans</name>
    <dbReference type="NCBI Taxonomy" id="1765683"/>
    <lineage>
        <taxon>Bacteria</taxon>
        <taxon>Bacillati</taxon>
        <taxon>Bacillota</taxon>
        <taxon>Bacilli</taxon>
        <taxon>Bacillales</taxon>
        <taxon>Alicyclobacillaceae</taxon>
        <taxon>Ferroacidibacillus</taxon>
    </lineage>
</organism>
<evidence type="ECO:0008006" key="3">
    <source>
        <dbReference type="Google" id="ProtNLM"/>
    </source>
</evidence>
<name>A0A1V4ERL4_9BACL</name>
<dbReference type="Pfam" id="PF07849">
    <property type="entry name" value="DUF1641"/>
    <property type="match status" value="1"/>
</dbReference>
<reference evidence="1 2" key="1">
    <citation type="submission" date="2017-02" db="EMBL/GenBank/DDBJ databases">
        <title>Draft genome of Acidibacillus ferrooxidans Huett2.</title>
        <authorList>
            <person name="Schopf S."/>
        </authorList>
    </citation>
    <scope>NUCLEOTIDE SEQUENCE [LARGE SCALE GENOMIC DNA]</scope>
    <source>
        <strain evidence="1 2">Huett2</strain>
    </source>
</reference>
<dbReference type="EMBL" id="MWPS01000027">
    <property type="protein sequence ID" value="OPG15541.1"/>
    <property type="molecule type" value="Genomic_DNA"/>
</dbReference>
<evidence type="ECO:0000313" key="2">
    <source>
        <dbReference type="Proteomes" id="UP000190229"/>
    </source>
</evidence>
<protein>
    <recommendedName>
        <fullName evidence="3">DUF1641 domain-containing protein</fullName>
    </recommendedName>
</protein>
<dbReference type="AlphaFoldDB" id="A0A1V4ERL4"/>
<sequence>MNKSRKSRALTISELAKGGIDVAQAIRTRVMAQDAGAIATEQTTREMTELLYANRDALKHGIALLQILNEREVLQMITALFEQLDPVMTVIVNQVAKPEYTGGIKNVFALAGGFSQFDSEALTALLRGIARGVKAAAEATEQSKSGIGVFDLLKALKDPEISSGLRTLLQFLKGFGAGMALQQS</sequence>
<proteinExistence type="predicted"/>
<dbReference type="Proteomes" id="UP000190229">
    <property type="component" value="Unassembled WGS sequence"/>
</dbReference>
<keyword evidence="2" id="KW-1185">Reference proteome</keyword>
<comment type="caution">
    <text evidence="1">The sequence shown here is derived from an EMBL/GenBank/DDBJ whole genome shotgun (WGS) entry which is preliminary data.</text>
</comment>
<dbReference type="PANTHER" id="PTHR38433">
    <property type="match status" value="1"/>
</dbReference>
<dbReference type="InterPro" id="IPR012440">
    <property type="entry name" value="DUF1641"/>
</dbReference>
<evidence type="ECO:0000313" key="1">
    <source>
        <dbReference type="EMBL" id="OPG15541.1"/>
    </source>
</evidence>
<gene>
    <name evidence="1" type="ORF">B2M26_10715</name>
</gene>